<evidence type="ECO:0000313" key="2">
    <source>
        <dbReference type="Proteomes" id="UP001497525"/>
    </source>
</evidence>
<name>A0AAV2TLI0_CALDB</name>
<reference evidence="1" key="1">
    <citation type="submission" date="2024-06" db="EMBL/GenBank/DDBJ databases">
        <authorList>
            <person name="Liu X."/>
            <person name="Lenzi L."/>
            <person name="Haldenby T S."/>
            <person name="Uol C."/>
        </authorList>
    </citation>
    <scope>NUCLEOTIDE SEQUENCE</scope>
</reference>
<dbReference type="Proteomes" id="UP001497525">
    <property type="component" value="Unassembled WGS sequence"/>
</dbReference>
<evidence type="ECO:0000313" key="1">
    <source>
        <dbReference type="EMBL" id="CAL5137829.1"/>
    </source>
</evidence>
<accession>A0AAV2TLI0</accession>
<dbReference type="EMBL" id="CAXLJL010000445">
    <property type="protein sequence ID" value="CAL5137829.1"/>
    <property type="molecule type" value="Genomic_DNA"/>
</dbReference>
<gene>
    <name evidence="1" type="ORF">CDAUBV1_LOCUS12316</name>
</gene>
<dbReference type="AlphaFoldDB" id="A0AAV2TLI0"/>
<comment type="caution">
    <text evidence="1">The sequence shown here is derived from an EMBL/GenBank/DDBJ whole genome shotgun (WGS) entry which is preliminary data.</text>
</comment>
<protein>
    <submittedName>
        <fullName evidence="1">Uncharacterized protein</fullName>
    </submittedName>
</protein>
<proteinExistence type="predicted"/>
<organism evidence="1 2">
    <name type="scientific">Calicophoron daubneyi</name>
    <name type="common">Rumen fluke</name>
    <name type="synonym">Paramphistomum daubneyi</name>
    <dbReference type="NCBI Taxonomy" id="300641"/>
    <lineage>
        <taxon>Eukaryota</taxon>
        <taxon>Metazoa</taxon>
        <taxon>Spiralia</taxon>
        <taxon>Lophotrochozoa</taxon>
        <taxon>Platyhelminthes</taxon>
        <taxon>Trematoda</taxon>
        <taxon>Digenea</taxon>
        <taxon>Plagiorchiida</taxon>
        <taxon>Pronocephalata</taxon>
        <taxon>Paramphistomoidea</taxon>
        <taxon>Paramphistomidae</taxon>
        <taxon>Calicophoron</taxon>
    </lineage>
</organism>
<sequence>MTTTMNNSGQTSRTFADKLNPNTYRVLLEEAYSWPPRKPPAKDVKLISHEKSPQRNKPRKLRYSGFLFENAATLNTPISFIRTYDSSGELVNEQDWYSYSWCKEQNSTHSKHEKIKMAPSVLSTAQDSYRRWEIKTSAKASEQRRPDLMPQILPLHFGSSEGNQLSMCKEEITSEHVQDTGSSTN</sequence>